<feature type="chain" id="PRO_5026068732" evidence="12">
    <location>
        <begin position="31"/>
        <end position="847"/>
    </location>
</feature>
<gene>
    <name evidence="15" type="ORF">G5635_02240</name>
</gene>
<keyword evidence="3 11" id="KW-0813">Transport</keyword>
<comment type="similarity">
    <text evidence="2 11">Belongs to the fimbrial export usher family.</text>
</comment>
<dbReference type="Gene3D" id="2.60.40.3110">
    <property type="match status" value="1"/>
</dbReference>
<evidence type="ECO:0000256" key="6">
    <source>
        <dbReference type="ARBA" id="ARBA00022692"/>
    </source>
</evidence>
<dbReference type="Pfam" id="PF13953">
    <property type="entry name" value="PapC_C"/>
    <property type="match status" value="1"/>
</dbReference>
<evidence type="ECO:0000256" key="2">
    <source>
        <dbReference type="ARBA" id="ARBA00008064"/>
    </source>
</evidence>
<dbReference type="FunFam" id="2.60.40.2610:FF:000001">
    <property type="entry name" value="Outer membrane fimbrial usher protein"/>
    <property type="match status" value="1"/>
</dbReference>
<dbReference type="Gene3D" id="3.10.20.410">
    <property type="match status" value="1"/>
</dbReference>
<evidence type="ECO:0000256" key="12">
    <source>
        <dbReference type="SAM" id="SignalP"/>
    </source>
</evidence>
<evidence type="ECO:0000256" key="10">
    <source>
        <dbReference type="ARBA" id="ARBA00023237"/>
    </source>
</evidence>
<evidence type="ECO:0000256" key="7">
    <source>
        <dbReference type="ARBA" id="ARBA00022729"/>
    </source>
</evidence>
<name>A0A6G4MJ19_9ENTR</name>
<comment type="caution">
    <text evidence="15">The sequence shown here is derived from an EMBL/GenBank/DDBJ whole genome shotgun (WGS) entry which is preliminary data.</text>
</comment>
<evidence type="ECO:0000256" key="11">
    <source>
        <dbReference type="RuleBase" id="RU003884"/>
    </source>
</evidence>
<evidence type="ECO:0000256" key="9">
    <source>
        <dbReference type="ARBA" id="ARBA00023157"/>
    </source>
</evidence>
<evidence type="ECO:0000256" key="5">
    <source>
        <dbReference type="ARBA" id="ARBA00022558"/>
    </source>
</evidence>
<dbReference type="InterPro" id="IPR037224">
    <property type="entry name" value="PapC_N_sf"/>
</dbReference>
<dbReference type="InterPro" id="IPR000015">
    <property type="entry name" value="Fimb_usher"/>
</dbReference>
<evidence type="ECO:0000256" key="8">
    <source>
        <dbReference type="ARBA" id="ARBA00023136"/>
    </source>
</evidence>
<keyword evidence="8 11" id="KW-0472">Membrane</keyword>
<feature type="signal peptide" evidence="12">
    <location>
        <begin position="1"/>
        <end position="30"/>
    </location>
</feature>
<dbReference type="GO" id="GO:0015473">
    <property type="term" value="F:fimbrial usher porin activity"/>
    <property type="evidence" value="ECO:0007669"/>
    <property type="project" value="InterPro"/>
</dbReference>
<reference evidence="15" key="1">
    <citation type="submission" date="2020-02" db="EMBL/GenBank/DDBJ databases">
        <title>WGS of Carbapenem-Resistant Enterobacteriaceae.</title>
        <authorList>
            <person name="Tokajian S."/>
            <person name="El Chaar M."/>
            <person name="El Khoury M."/>
        </authorList>
    </citation>
    <scope>NUCLEOTIDE SEQUENCE</scope>
    <source>
        <strain evidence="15">EHM_71</strain>
    </source>
</reference>
<dbReference type="FunFam" id="2.60.40.3110:FF:000001">
    <property type="entry name" value="Putative fimbrial outer membrane usher"/>
    <property type="match status" value="1"/>
</dbReference>
<evidence type="ECO:0000259" key="14">
    <source>
        <dbReference type="Pfam" id="PF13954"/>
    </source>
</evidence>
<dbReference type="InterPro" id="IPR042186">
    <property type="entry name" value="FimD_plug_dom"/>
</dbReference>
<dbReference type="Pfam" id="PF00577">
    <property type="entry name" value="Usher"/>
    <property type="match status" value="1"/>
</dbReference>
<dbReference type="AlphaFoldDB" id="A0A6G4MJ19"/>
<dbReference type="Gene3D" id="2.60.40.2610">
    <property type="entry name" value="Outer membrane usher protein FimD, plug domain"/>
    <property type="match status" value="1"/>
</dbReference>
<dbReference type="InterPro" id="IPR025885">
    <property type="entry name" value="PapC_N"/>
</dbReference>
<dbReference type="GO" id="GO:0009297">
    <property type="term" value="P:pilus assembly"/>
    <property type="evidence" value="ECO:0007669"/>
    <property type="project" value="InterPro"/>
</dbReference>
<dbReference type="Gene3D" id="2.60.40.2070">
    <property type="match status" value="1"/>
</dbReference>
<keyword evidence="10 11" id="KW-0998">Cell outer membrane</keyword>
<dbReference type="GO" id="GO:0009279">
    <property type="term" value="C:cell outer membrane"/>
    <property type="evidence" value="ECO:0007669"/>
    <property type="project" value="UniProtKB-SubCell"/>
</dbReference>
<dbReference type="Pfam" id="PF13954">
    <property type="entry name" value="PapC_N"/>
    <property type="match status" value="1"/>
</dbReference>
<evidence type="ECO:0000256" key="3">
    <source>
        <dbReference type="ARBA" id="ARBA00022448"/>
    </source>
</evidence>
<dbReference type="InterPro" id="IPR025949">
    <property type="entry name" value="PapC-like_C"/>
</dbReference>
<dbReference type="FunFam" id="3.10.20.410:FF:000001">
    <property type="entry name" value="Fimbrial outer membrane usher protein"/>
    <property type="match status" value="1"/>
</dbReference>
<comment type="subcellular location">
    <subcellularLocation>
        <location evidence="1 11">Cell outer membrane</location>
        <topology evidence="1 11">Multi-pass membrane protein</topology>
    </subcellularLocation>
</comment>
<dbReference type="PROSITE" id="PS01151">
    <property type="entry name" value="FIMBRIAL_USHER"/>
    <property type="match status" value="1"/>
</dbReference>
<dbReference type="PANTHER" id="PTHR30451:SF21">
    <property type="entry name" value="FIMBRIAL USHER DOMAIN-CONTAINING PROTEIN YDET-RELATED"/>
    <property type="match status" value="1"/>
</dbReference>
<proteinExistence type="inferred from homology"/>
<keyword evidence="4" id="KW-1134">Transmembrane beta strand</keyword>
<dbReference type="PANTHER" id="PTHR30451">
    <property type="entry name" value="OUTER MEMBRANE USHER PROTEIN"/>
    <property type="match status" value="1"/>
</dbReference>
<sequence>MTTALNTMQPARLAIFIALALAGVSPTLYASETFNTELVELDNPGMGKADLSAFESGSQAPGTYHVDIILDDRLLETRDIRFMAVKDANGSETLQPCLSIGQLKTWGVKTALFPQLAAGEGECADLRAIPQASADFQFGAQRLAISIPQAAIDLPARGYVPPDMWDEGITAAMLNYSLSGANSRARSGAGTRSDSQYANLRPGINVGPWRLRNYTTWSRDASGQDKWDNVYTLMQRAIIPLQAQLTLGDSSAPADVFDSMPFRGVQLASDDDMLPDSLKGYAPVVRGIARTNAQVVVRQNGYQIYQSYVAPGAFEIADMYPTGGAGDLDVTIVEADGSEQHFTLPYASLPVLQREGRLKYALTAGQYRSYNRSVENPPFGQLTGIYGLPHGITLYGGVQGADKYQSAALGVGKNMGDLGAVSADVTQGWSTPEHTAKTSGQSWRARYSKNFITTGTNFSIAGYRYSTRGYYGMQDVLDSYGDSSALQDRRRNRAELTMSQTLGDNLGALTLSAAREDYWNDGKSMASWSVGYSNYWHNISYGLTWTYSKNVRSASETRDNQKNADHDQLLAFNVSIPLDKFLPQTWANYGMNASRNNGTTHNVGLNGVALENRALNWNVQQGYGTEGVGYTGNVNADYKGTYGEVTAGYGYDKNSERLNYGLQGGILAHADGITLSQPLGETSVLIKAPGAHDVDIRNQPGVRTDFRGYTVVSNLSVYQKNDLTLDPENMPDDVELEINTRTVTPTRGAVVRADYLPKSGRRVLMTLTDNDRAVPFGAVVTLVGDDSGSFIVGDRGQVYLTGMREQGTLVATWGSQASQQCRADFTLPNHSTYGGIADMRATCRQER</sequence>
<protein>
    <submittedName>
        <fullName evidence="15">Fimbrial biogenesis outer membrane usher protein</fullName>
    </submittedName>
</protein>
<dbReference type="InterPro" id="IPR043142">
    <property type="entry name" value="PapC-like_C_sf"/>
</dbReference>
<evidence type="ECO:0000256" key="4">
    <source>
        <dbReference type="ARBA" id="ARBA00022452"/>
    </source>
</evidence>
<accession>A0A6G4MJ19</accession>
<keyword evidence="6 11" id="KW-0812">Transmembrane</keyword>
<dbReference type="RefSeq" id="WP_163358420.1">
    <property type="nucleotide sequence ID" value="NZ_JAAJRM010000001.1"/>
</dbReference>
<evidence type="ECO:0000256" key="1">
    <source>
        <dbReference type="ARBA" id="ARBA00004571"/>
    </source>
</evidence>
<feature type="domain" description="PapC-like C-terminal" evidence="13">
    <location>
        <begin position="764"/>
        <end position="828"/>
    </location>
</feature>
<evidence type="ECO:0000259" key="13">
    <source>
        <dbReference type="Pfam" id="PF13953"/>
    </source>
</evidence>
<dbReference type="SUPFAM" id="SSF141729">
    <property type="entry name" value="FimD N-terminal domain-like"/>
    <property type="match status" value="1"/>
</dbReference>
<organism evidence="15">
    <name type="scientific">Enterobacter hormaechei</name>
    <dbReference type="NCBI Taxonomy" id="158836"/>
    <lineage>
        <taxon>Bacteria</taxon>
        <taxon>Pseudomonadati</taxon>
        <taxon>Pseudomonadota</taxon>
        <taxon>Gammaproteobacteria</taxon>
        <taxon>Enterobacterales</taxon>
        <taxon>Enterobacteriaceae</taxon>
        <taxon>Enterobacter</taxon>
        <taxon>Enterobacter cloacae complex</taxon>
    </lineage>
</organism>
<feature type="domain" description="PapC N-terminal" evidence="14">
    <location>
        <begin position="33"/>
        <end position="179"/>
    </location>
</feature>
<keyword evidence="7 12" id="KW-0732">Signal</keyword>
<dbReference type="EMBL" id="JAAJRM010000001">
    <property type="protein sequence ID" value="NGF41233.1"/>
    <property type="molecule type" value="Genomic_DNA"/>
</dbReference>
<keyword evidence="9" id="KW-1015">Disulfide bond</keyword>
<evidence type="ECO:0000313" key="15">
    <source>
        <dbReference type="EMBL" id="NGF41233.1"/>
    </source>
</evidence>
<dbReference type="InterPro" id="IPR018030">
    <property type="entry name" value="Fimbrial_membr_usher_CS"/>
</dbReference>
<keyword evidence="5 11" id="KW-1029">Fimbrium biogenesis</keyword>